<accession>A0A5B9QGK5</accession>
<dbReference type="AlphaFoldDB" id="A0A5B9QGK5"/>
<sequence length="327" mass="34516">MRFKGFASWQMALLAAVLVVGLSTESMAWSHGSWGSYGSSASYGSYGSSASYGSYGSGGSYGSYGRVGIFGRIHARHAARRAARASYGSYGSSGSYGSYGSSGSYGSYASSGSSGSYGSSGSSGSYGGTYYQEVPEGAEETSAADDATVEVTLPADAKVFVNDNPTTSTGSSRSYVSNGLKRGQAYRYDFRVEYEQDGETVVKEESINLTAGDKLALSFGIDENSETVTAMKPAKTELKVSVPAEAKVFLAGAPTEQTGTDRNYSTSRLSAGQTWTGYTVRVELDVDGQTEVREETLDIEGGQTYELAFNFENETQDLADNLAQLTN</sequence>
<proteinExistence type="predicted"/>
<evidence type="ECO:0000313" key="2">
    <source>
        <dbReference type="Proteomes" id="UP000323917"/>
    </source>
</evidence>
<protein>
    <submittedName>
        <fullName evidence="1">Collagen triple helix repeat (20 copies)</fullName>
    </submittedName>
</protein>
<dbReference type="RefSeq" id="WP_168205358.1">
    <property type="nucleotide sequence ID" value="NZ_CP042913.1"/>
</dbReference>
<dbReference type="KEGG" id="bgok:Pr1d_40480"/>
<organism evidence="1 2">
    <name type="scientific">Bythopirellula goksoeyrii</name>
    <dbReference type="NCBI Taxonomy" id="1400387"/>
    <lineage>
        <taxon>Bacteria</taxon>
        <taxon>Pseudomonadati</taxon>
        <taxon>Planctomycetota</taxon>
        <taxon>Planctomycetia</taxon>
        <taxon>Pirellulales</taxon>
        <taxon>Lacipirellulaceae</taxon>
        <taxon>Bythopirellula</taxon>
    </lineage>
</organism>
<reference evidence="1 2" key="1">
    <citation type="submission" date="2019-08" db="EMBL/GenBank/DDBJ databases">
        <title>Deep-cultivation of Planctomycetes and their phenomic and genomic characterization uncovers novel biology.</title>
        <authorList>
            <person name="Wiegand S."/>
            <person name="Jogler M."/>
            <person name="Boedeker C."/>
            <person name="Pinto D."/>
            <person name="Vollmers J."/>
            <person name="Rivas-Marin E."/>
            <person name="Kohn T."/>
            <person name="Peeters S.H."/>
            <person name="Heuer A."/>
            <person name="Rast P."/>
            <person name="Oberbeckmann S."/>
            <person name="Bunk B."/>
            <person name="Jeske O."/>
            <person name="Meyerdierks A."/>
            <person name="Storesund J.E."/>
            <person name="Kallscheuer N."/>
            <person name="Luecker S."/>
            <person name="Lage O.M."/>
            <person name="Pohl T."/>
            <person name="Merkel B.J."/>
            <person name="Hornburger P."/>
            <person name="Mueller R.-W."/>
            <person name="Bruemmer F."/>
            <person name="Labrenz M."/>
            <person name="Spormann A.M."/>
            <person name="Op den Camp H."/>
            <person name="Overmann J."/>
            <person name="Amann R."/>
            <person name="Jetten M.S.M."/>
            <person name="Mascher T."/>
            <person name="Medema M.H."/>
            <person name="Devos D.P."/>
            <person name="Kaster A.-K."/>
            <person name="Ovreas L."/>
            <person name="Rohde M."/>
            <person name="Galperin M.Y."/>
            <person name="Jogler C."/>
        </authorList>
    </citation>
    <scope>NUCLEOTIDE SEQUENCE [LARGE SCALE GENOMIC DNA]</scope>
    <source>
        <strain evidence="1 2">Pr1d</strain>
    </source>
</reference>
<gene>
    <name evidence="1" type="ORF">Pr1d_40480</name>
</gene>
<dbReference type="EMBL" id="CP042913">
    <property type="protein sequence ID" value="QEG36712.1"/>
    <property type="molecule type" value="Genomic_DNA"/>
</dbReference>
<dbReference type="InterPro" id="IPR017460">
    <property type="entry name" value="CHP03000_planctomycetes"/>
</dbReference>
<dbReference type="Proteomes" id="UP000323917">
    <property type="component" value="Chromosome"/>
</dbReference>
<name>A0A5B9QGK5_9BACT</name>
<evidence type="ECO:0000313" key="1">
    <source>
        <dbReference type="EMBL" id="QEG36712.1"/>
    </source>
</evidence>
<dbReference type="NCBIfam" id="TIGR03000">
    <property type="entry name" value="plancto_dom_1"/>
    <property type="match status" value="2"/>
</dbReference>
<keyword evidence="1" id="KW-0176">Collagen</keyword>
<keyword evidence="2" id="KW-1185">Reference proteome</keyword>